<evidence type="ECO:0000313" key="5">
    <source>
        <dbReference type="Proteomes" id="UP001163046"/>
    </source>
</evidence>
<dbReference type="AlphaFoldDB" id="A0A9X0CU48"/>
<accession>A0A9X0CU48</accession>
<keyword evidence="2" id="KW-0812">Transmembrane</keyword>
<feature type="domain" description="SUEL-type lectin" evidence="3">
    <location>
        <begin position="152"/>
        <end position="242"/>
    </location>
</feature>
<evidence type="ECO:0000256" key="1">
    <source>
        <dbReference type="SAM" id="MobiDB-lite"/>
    </source>
</evidence>
<dbReference type="EMBL" id="MU826413">
    <property type="protein sequence ID" value="KAJ7376137.1"/>
    <property type="molecule type" value="Genomic_DNA"/>
</dbReference>
<evidence type="ECO:0000313" key="4">
    <source>
        <dbReference type="EMBL" id="KAJ7376137.1"/>
    </source>
</evidence>
<sequence length="417" mass="44580">MATSCLIYPVIAVLVILDVGLTYVQGGVHSQDAGAGLSQIDLESSKEITVCTTQKKPLSCSYPGSNIAVTGVFWGRKSGAICPSDDGDTQLDCFTAPESEGIVKGRCEGKESCELEARHALLQNPGAQHCPGVNKYLTINYTCVPDAKEVVICDSENSSLTCPASWKIGVNSVFWGRQATTVCPAENGQSMCTGAPESLGIVKKSCDGLTKCDVHGSYDQVQNGAENCPGVQKYLIINYSCKPHPNIETEEDAIQNADQEPTTIIKIEKAPAEEGNNVVGENLNIGRLEETTTAWWNRESFNSASEERTEIFAKLPQAVKRKGLPVPFPPKLGAQRKAIRNVPTPVQVGVPKLQKVGLNGKGASSGNQDQEKKTVNGGKGSTLNQTVPGPAKMRPAIPVLKSQPEKRNPCSLQNFVA</sequence>
<feature type="transmembrane region" description="Helical" evidence="2">
    <location>
        <begin position="6"/>
        <end position="24"/>
    </location>
</feature>
<proteinExistence type="predicted"/>
<organism evidence="4 5">
    <name type="scientific">Desmophyllum pertusum</name>
    <dbReference type="NCBI Taxonomy" id="174260"/>
    <lineage>
        <taxon>Eukaryota</taxon>
        <taxon>Metazoa</taxon>
        <taxon>Cnidaria</taxon>
        <taxon>Anthozoa</taxon>
        <taxon>Hexacorallia</taxon>
        <taxon>Scleractinia</taxon>
        <taxon>Caryophylliina</taxon>
        <taxon>Caryophylliidae</taxon>
        <taxon>Desmophyllum</taxon>
    </lineage>
</organism>
<dbReference type="CDD" id="cd22823">
    <property type="entry name" value="Gal_Rha_Lectin"/>
    <property type="match status" value="2"/>
</dbReference>
<reference evidence="4" key="1">
    <citation type="submission" date="2023-01" db="EMBL/GenBank/DDBJ databases">
        <title>Genome assembly of the deep-sea coral Lophelia pertusa.</title>
        <authorList>
            <person name="Herrera S."/>
            <person name="Cordes E."/>
        </authorList>
    </citation>
    <scope>NUCLEOTIDE SEQUENCE</scope>
    <source>
        <strain evidence="4">USNM1676648</strain>
        <tissue evidence="4">Polyp</tissue>
    </source>
</reference>
<evidence type="ECO:0000259" key="3">
    <source>
        <dbReference type="PROSITE" id="PS50228"/>
    </source>
</evidence>
<dbReference type="Gene3D" id="2.60.120.740">
    <property type="match status" value="2"/>
</dbReference>
<keyword evidence="2" id="KW-0472">Membrane</keyword>
<dbReference type="InterPro" id="IPR000922">
    <property type="entry name" value="Lectin_gal-bd_dom"/>
</dbReference>
<dbReference type="PANTHER" id="PTHR46780">
    <property type="entry name" value="PROTEIN EVA-1"/>
    <property type="match status" value="1"/>
</dbReference>
<dbReference type="GO" id="GO:0030246">
    <property type="term" value="F:carbohydrate binding"/>
    <property type="evidence" value="ECO:0007669"/>
    <property type="project" value="InterPro"/>
</dbReference>
<dbReference type="OrthoDB" id="1100386at2759"/>
<feature type="region of interest" description="Disordered" evidence="1">
    <location>
        <begin position="356"/>
        <end position="417"/>
    </location>
</feature>
<gene>
    <name evidence="4" type="ORF">OS493_036741</name>
</gene>
<name>A0A9X0CU48_9CNID</name>
<keyword evidence="5" id="KW-1185">Reference proteome</keyword>
<dbReference type="InterPro" id="IPR043159">
    <property type="entry name" value="Lectin_gal-bd_sf"/>
</dbReference>
<dbReference type="PROSITE" id="PS50228">
    <property type="entry name" value="SUEL_LECTIN"/>
    <property type="match status" value="2"/>
</dbReference>
<keyword evidence="2" id="KW-1133">Transmembrane helix</keyword>
<feature type="domain" description="SUEL-type lectin" evidence="3">
    <location>
        <begin position="50"/>
        <end position="144"/>
    </location>
</feature>
<protein>
    <recommendedName>
        <fullName evidence="3">SUEL-type lectin domain-containing protein</fullName>
    </recommendedName>
</protein>
<evidence type="ECO:0000256" key="2">
    <source>
        <dbReference type="SAM" id="Phobius"/>
    </source>
</evidence>
<dbReference type="Pfam" id="PF02140">
    <property type="entry name" value="SUEL_Lectin"/>
    <property type="match status" value="2"/>
</dbReference>
<dbReference type="Proteomes" id="UP001163046">
    <property type="component" value="Unassembled WGS sequence"/>
</dbReference>
<comment type="caution">
    <text evidence="4">The sequence shown here is derived from an EMBL/GenBank/DDBJ whole genome shotgun (WGS) entry which is preliminary data.</text>
</comment>